<name>A0A9P0DGD5_9CUCU</name>
<evidence type="ECO:0000256" key="4">
    <source>
        <dbReference type="SAM" id="Phobius"/>
    </source>
</evidence>
<dbReference type="OrthoDB" id="1741314at2759"/>
<dbReference type="InterPro" id="IPR001611">
    <property type="entry name" value="Leu-rich_rpt"/>
</dbReference>
<feature type="chain" id="PRO_5040506683" description="Protein windpipe" evidence="5">
    <location>
        <begin position="18"/>
        <end position="549"/>
    </location>
</feature>
<dbReference type="Gene3D" id="3.80.10.10">
    <property type="entry name" value="Ribonuclease Inhibitor"/>
    <property type="match status" value="1"/>
</dbReference>
<dbReference type="EMBL" id="OU892277">
    <property type="protein sequence ID" value="CAH1122062.1"/>
    <property type="molecule type" value="Genomic_DNA"/>
</dbReference>
<dbReference type="AlphaFoldDB" id="A0A9P0DGD5"/>
<sequence>MMWTVAVTLFMTAFAHASPFHCPDETICHEEGAIEANSFQFLNKLGPKQYQSIIKLTVVNASQDKLPAKLKYLRKLEYLDLSDNNIQLYTIPSLPHLKTLRLCRNNIKGIQFRLLPRNLEELDLSNNLLSHIPKDWSSLRALKILNLQKNFLDCDCLNNNVFTYKRMMVQGINISEDVNCYLPKQYYGKNINSINCTIEDEMINDQPEGSGASEDIFNRELLVNAPYLREEGDTGQNEVIDDKDEFPQERQFLVAEDILPINTAEEGSGDMEGSGLMPIEIEHVAACVYNCATPEPIGAHDDKNDSSAPDPTDQIKIIAEDVFQPIFAEPTSSTSTSTSIRTEVSLVEEETAVKSTNSDVYAKPRKDSDVDLFLNETHTGEMKKATALNQNNYAVYIVLTCGLLLTVVFSVYLIKKRRAKKHNKNRRGSLARYEEEMTPLEKPPIKSVNEKNGKSPSGIPEHIPLINGQNGKPRDEPILTSFTPLEHPELNGMEADEPAIRHKPELLTPFTQRVTVRASEIPESILKTPVLVHRKRNSDGEIVTRVLPP</sequence>
<dbReference type="InterPro" id="IPR003591">
    <property type="entry name" value="Leu-rich_rpt_typical-subtyp"/>
</dbReference>
<dbReference type="Proteomes" id="UP001152799">
    <property type="component" value="Chromosome 1"/>
</dbReference>
<keyword evidence="4" id="KW-0472">Membrane</keyword>
<evidence type="ECO:0000256" key="5">
    <source>
        <dbReference type="SAM" id="SignalP"/>
    </source>
</evidence>
<evidence type="ECO:0000256" key="3">
    <source>
        <dbReference type="SAM" id="MobiDB-lite"/>
    </source>
</evidence>
<proteinExistence type="predicted"/>
<protein>
    <recommendedName>
        <fullName evidence="8">Protein windpipe</fullName>
    </recommendedName>
</protein>
<evidence type="ECO:0008006" key="8">
    <source>
        <dbReference type="Google" id="ProtNLM"/>
    </source>
</evidence>
<reference evidence="6" key="1">
    <citation type="submission" date="2022-01" db="EMBL/GenBank/DDBJ databases">
        <authorList>
            <person name="King R."/>
        </authorList>
    </citation>
    <scope>NUCLEOTIDE SEQUENCE</scope>
</reference>
<dbReference type="SUPFAM" id="SSF52058">
    <property type="entry name" value="L domain-like"/>
    <property type="match status" value="1"/>
</dbReference>
<dbReference type="PANTHER" id="PTHR24366:SF96">
    <property type="entry name" value="LEUCINE RICH REPEAT CONTAINING 53"/>
    <property type="match status" value="1"/>
</dbReference>
<dbReference type="SMART" id="SM00369">
    <property type="entry name" value="LRR_TYP"/>
    <property type="match status" value="2"/>
</dbReference>
<feature type="transmembrane region" description="Helical" evidence="4">
    <location>
        <begin position="393"/>
        <end position="414"/>
    </location>
</feature>
<gene>
    <name evidence="6" type="ORF">CEUTPL_LOCUS1153</name>
</gene>
<dbReference type="Pfam" id="PF13855">
    <property type="entry name" value="LRR_8"/>
    <property type="match status" value="1"/>
</dbReference>
<organism evidence="6 7">
    <name type="scientific">Ceutorhynchus assimilis</name>
    <name type="common">cabbage seed weevil</name>
    <dbReference type="NCBI Taxonomy" id="467358"/>
    <lineage>
        <taxon>Eukaryota</taxon>
        <taxon>Metazoa</taxon>
        <taxon>Ecdysozoa</taxon>
        <taxon>Arthropoda</taxon>
        <taxon>Hexapoda</taxon>
        <taxon>Insecta</taxon>
        <taxon>Pterygota</taxon>
        <taxon>Neoptera</taxon>
        <taxon>Endopterygota</taxon>
        <taxon>Coleoptera</taxon>
        <taxon>Polyphaga</taxon>
        <taxon>Cucujiformia</taxon>
        <taxon>Curculionidae</taxon>
        <taxon>Ceutorhynchinae</taxon>
        <taxon>Ceutorhynchus</taxon>
    </lineage>
</organism>
<feature type="region of interest" description="Disordered" evidence="3">
    <location>
        <begin position="443"/>
        <end position="473"/>
    </location>
</feature>
<keyword evidence="1" id="KW-0433">Leucine-rich repeat</keyword>
<dbReference type="PROSITE" id="PS51450">
    <property type="entry name" value="LRR"/>
    <property type="match status" value="2"/>
</dbReference>
<keyword evidence="2" id="KW-0677">Repeat</keyword>
<evidence type="ECO:0000313" key="7">
    <source>
        <dbReference type="Proteomes" id="UP001152799"/>
    </source>
</evidence>
<keyword evidence="4" id="KW-1133">Transmembrane helix</keyword>
<evidence type="ECO:0000256" key="1">
    <source>
        <dbReference type="ARBA" id="ARBA00022614"/>
    </source>
</evidence>
<evidence type="ECO:0000313" key="6">
    <source>
        <dbReference type="EMBL" id="CAH1122062.1"/>
    </source>
</evidence>
<dbReference type="InterPro" id="IPR032675">
    <property type="entry name" value="LRR_dom_sf"/>
</dbReference>
<keyword evidence="5" id="KW-0732">Signal</keyword>
<keyword evidence="4" id="KW-0812">Transmembrane</keyword>
<accession>A0A9P0DGD5</accession>
<dbReference type="PANTHER" id="PTHR24366">
    <property type="entry name" value="IG(IMMUNOGLOBULIN) AND LRR(LEUCINE RICH REPEAT) DOMAINS"/>
    <property type="match status" value="1"/>
</dbReference>
<feature type="signal peptide" evidence="5">
    <location>
        <begin position="1"/>
        <end position="17"/>
    </location>
</feature>
<evidence type="ECO:0000256" key="2">
    <source>
        <dbReference type="ARBA" id="ARBA00022737"/>
    </source>
</evidence>
<keyword evidence="7" id="KW-1185">Reference proteome</keyword>